<dbReference type="GO" id="GO:0005829">
    <property type="term" value="C:cytosol"/>
    <property type="evidence" value="ECO:0007669"/>
    <property type="project" value="TreeGrafter"/>
</dbReference>
<proteinExistence type="predicted"/>
<dbReference type="GO" id="GO:2000762">
    <property type="term" value="P:regulation of phenylpropanoid metabolic process"/>
    <property type="evidence" value="ECO:0007669"/>
    <property type="project" value="InterPro"/>
</dbReference>
<dbReference type="PANTHER" id="PTHR46407:SF21">
    <property type="entry name" value="F-BOX_KELCH-REPEAT PROTEIN SKIP20"/>
    <property type="match status" value="1"/>
</dbReference>
<comment type="caution">
    <text evidence="3">The sequence shown here is derived from an EMBL/GenBank/DDBJ whole genome shotgun (WGS) entry which is preliminary data.</text>
</comment>
<dbReference type="PANTHER" id="PTHR46407">
    <property type="entry name" value="OS02G0208700 PROTEIN"/>
    <property type="match status" value="1"/>
</dbReference>
<accession>A0AAV5HZQ2</accession>
<keyword evidence="4" id="KW-1185">Reference proteome</keyword>
<dbReference type="InterPro" id="IPR015915">
    <property type="entry name" value="Kelch-typ_b-propeller"/>
</dbReference>
<evidence type="ECO:0000259" key="2">
    <source>
        <dbReference type="SMART" id="SM00256"/>
    </source>
</evidence>
<evidence type="ECO:0000313" key="3">
    <source>
        <dbReference type="EMBL" id="GKU92280.1"/>
    </source>
</evidence>
<dbReference type="Proteomes" id="UP001054252">
    <property type="component" value="Unassembled WGS sequence"/>
</dbReference>
<dbReference type="AlphaFoldDB" id="A0AAV5HZQ2"/>
<dbReference type="Pfam" id="PF01344">
    <property type="entry name" value="Kelch_1"/>
    <property type="match status" value="1"/>
</dbReference>
<dbReference type="InterPro" id="IPR036047">
    <property type="entry name" value="F-box-like_dom_sf"/>
</dbReference>
<evidence type="ECO:0000313" key="4">
    <source>
        <dbReference type="Proteomes" id="UP001054252"/>
    </source>
</evidence>
<dbReference type="CDD" id="cd22152">
    <property type="entry name" value="F-box_AtAFR-like"/>
    <property type="match status" value="1"/>
</dbReference>
<name>A0AAV5HZQ2_9ROSI</name>
<dbReference type="Gene3D" id="2.120.10.80">
    <property type="entry name" value="Kelch-type beta propeller"/>
    <property type="match status" value="1"/>
</dbReference>
<protein>
    <recommendedName>
        <fullName evidence="2">F-box domain-containing protein</fullName>
    </recommendedName>
</protein>
<feature type="region of interest" description="Disordered" evidence="1">
    <location>
        <begin position="90"/>
        <end position="125"/>
    </location>
</feature>
<feature type="domain" description="F-box" evidence="2">
    <location>
        <begin position="25"/>
        <end position="65"/>
    </location>
</feature>
<dbReference type="InterPro" id="IPR001810">
    <property type="entry name" value="F-box_dom"/>
</dbReference>
<dbReference type="InterPro" id="IPR006652">
    <property type="entry name" value="Kelch_1"/>
</dbReference>
<dbReference type="InterPro" id="IPR044595">
    <property type="entry name" value="KMD1-4"/>
</dbReference>
<dbReference type="SMART" id="SM00612">
    <property type="entry name" value="Kelch"/>
    <property type="match status" value="2"/>
</dbReference>
<dbReference type="SUPFAM" id="SSF117281">
    <property type="entry name" value="Kelch motif"/>
    <property type="match status" value="1"/>
</dbReference>
<gene>
    <name evidence="3" type="ORF">SLEP1_g6030</name>
</gene>
<dbReference type="Pfam" id="PF00646">
    <property type="entry name" value="F-box"/>
    <property type="match status" value="1"/>
</dbReference>
<dbReference type="GO" id="GO:0080037">
    <property type="term" value="P:negative regulation of cytokinin-activated signaling pathway"/>
    <property type="evidence" value="ECO:0007669"/>
    <property type="project" value="InterPro"/>
</dbReference>
<organism evidence="3 4">
    <name type="scientific">Rubroshorea leprosula</name>
    <dbReference type="NCBI Taxonomy" id="152421"/>
    <lineage>
        <taxon>Eukaryota</taxon>
        <taxon>Viridiplantae</taxon>
        <taxon>Streptophyta</taxon>
        <taxon>Embryophyta</taxon>
        <taxon>Tracheophyta</taxon>
        <taxon>Spermatophyta</taxon>
        <taxon>Magnoliopsida</taxon>
        <taxon>eudicotyledons</taxon>
        <taxon>Gunneridae</taxon>
        <taxon>Pentapetalae</taxon>
        <taxon>rosids</taxon>
        <taxon>malvids</taxon>
        <taxon>Malvales</taxon>
        <taxon>Dipterocarpaceae</taxon>
        <taxon>Rubroshorea</taxon>
    </lineage>
</organism>
<dbReference type="SMART" id="SM00256">
    <property type="entry name" value="FBOX"/>
    <property type="match status" value="1"/>
</dbReference>
<dbReference type="EMBL" id="BPVZ01000005">
    <property type="protein sequence ID" value="GKU92280.1"/>
    <property type="molecule type" value="Genomic_DNA"/>
</dbReference>
<evidence type="ECO:0000256" key="1">
    <source>
        <dbReference type="SAM" id="MobiDB-lite"/>
    </source>
</evidence>
<dbReference type="Gene3D" id="1.20.1280.50">
    <property type="match status" value="1"/>
</dbReference>
<reference evidence="3 4" key="1">
    <citation type="journal article" date="2021" name="Commun. Biol.">
        <title>The genome of Shorea leprosula (Dipterocarpaceae) highlights the ecological relevance of drought in aseasonal tropical rainforests.</title>
        <authorList>
            <person name="Ng K.K.S."/>
            <person name="Kobayashi M.J."/>
            <person name="Fawcett J.A."/>
            <person name="Hatakeyama M."/>
            <person name="Paape T."/>
            <person name="Ng C.H."/>
            <person name="Ang C.C."/>
            <person name="Tnah L.H."/>
            <person name="Lee C.T."/>
            <person name="Nishiyama T."/>
            <person name="Sese J."/>
            <person name="O'Brien M.J."/>
            <person name="Copetti D."/>
            <person name="Mohd Noor M.I."/>
            <person name="Ong R.C."/>
            <person name="Putra M."/>
            <person name="Sireger I.Z."/>
            <person name="Indrioko S."/>
            <person name="Kosugi Y."/>
            <person name="Izuno A."/>
            <person name="Isagi Y."/>
            <person name="Lee S.L."/>
            <person name="Shimizu K.K."/>
        </authorList>
    </citation>
    <scope>NUCLEOTIDE SEQUENCE [LARGE SCALE GENOMIC DNA]</scope>
    <source>
        <strain evidence="3">214</strain>
    </source>
</reference>
<dbReference type="SUPFAM" id="SSF81383">
    <property type="entry name" value="F-box domain"/>
    <property type="match status" value="1"/>
</dbReference>
<sequence length="433" mass="47954">MEVTEKTKGRCAGGGGEGRALIPGLPDEIAMECLVRVSCQFHSNMKSVCHSWRSLISSPLFYRERIKSGAAEHLVCLIQPMTGFPPPDSIHGNQGDGVCGRTEAGVKKEEEEDEDDRRNQQQGQCGMSIYNETRGTWHRIRPKVGRIPMFCQCLALGSSGKLMLLGGWDPVTLEPVADVYILDLVSGGGRWRRAAPMSVPRSFFACAVVSGTKVYVAGGHDDQKNALRSAEVYDVEEDRWEMLPDMAEERDECQGLSWDGDSRFWVVSGYGTERQGEFGSDAECYDPETGSWYKVEGVWPFSRTSPRGCTAAVSSGQQRQWWWFLGSEQEEQQQHEEAKEKPWKTVSTIKLSRSIIGTPPCVTNLAYGTREDGHRVFVMSSRGGGGGDNCGGGCEGETGFIMERERNGNTKWNHVHTPMEFSGFPFSASSFIV</sequence>